<dbReference type="EMBL" id="JAEOAH010000053">
    <property type="protein sequence ID" value="MBK3497177.1"/>
    <property type="molecule type" value="Genomic_DNA"/>
</dbReference>
<dbReference type="Gene3D" id="1.10.260.40">
    <property type="entry name" value="lambda repressor-like DNA-binding domains"/>
    <property type="match status" value="1"/>
</dbReference>
<dbReference type="SMART" id="SM00530">
    <property type="entry name" value="HTH_XRE"/>
    <property type="match status" value="1"/>
</dbReference>
<name>A0ABS1HCN4_9BACL</name>
<dbReference type="CDD" id="cd00093">
    <property type="entry name" value="HTH_XRE"/>
    <property type="match status" value="1"/>
</dbReference>
<gene>
    <name evidence="2" type="ORF">JFL43_20565</name>
</gene>
<dbReference type="Proteomes" id="UP000618943">
    <property type="component" value="Unassembled WGS sequence"/>
</dbReference>
<dbReference type="InterPro" id="IPR001387">
    <property type="entry name" value="Cro/C1-type_HTH"/>
</dbReference>
<reference evidence="2 3" key="1">
    <citation type="submission" date="2020-12" db="EMBL/GenBank/DDBJ databases">
        <title>YIM B01967 draft genome.</title>
        <authorList>
            <person name="Yan X."/>
        </authorList>
    </citation>
    <scope>NUCLEOTIDE SEQUENCE [LARGE SCALE GENOMIC DNA]</scope>
    <source>
        <strain evidence="2 3">YIM B01967</strain>
    </source>
</reference>
<proteinExistence type="predicted"/>
<evidence type="ECO:0000313" key="3">
    <source>
        <dbReference type="Proteomes" id="UP000618943"/>
    </source>
</evidence>
<dbReference type="InterPro" id="IPR010982">
    <property type="entry name" value="Lambda_DNA-bd_dom_sf"/>
</dbReference>
<dbReference type="RefSeq" id="WP_200750480.1">
    <property type="nucleotide sequence ID" value="NZ_JAEOAH010000053.1"/>
</dbReference>
<dbReference type="SUPFAM" id="SSF47413">
    <property type="entry name" value="lambda repressor-like DNA-binding domains"/>
    <property type="match status" value="1"/>
</dbReference>
<organism evidence="2 3">
    <name type="scientific">Viridibacillus soli</name>
    <dbReference type="NCBI Taxonomy" id="2798301"/>
    <lineage>
        <taxon>Bacteria</taxon>
        <taxon>Bacillati</taxon>
        <taxon>Bacillota</taxon>
        <taxon>Bacilli</taxon>
        <taxon>Bacillales</taxon>
        <taxon>Caryophanaceae</taxon>
        <taxon>Viridibacillus</taxon>
    </lineage>
</organism>
<dbReference type="Pfam" id="PF01381">
    <property type="entry name" value="HTH_3"/>
    <property type="match status" value="1"/>
</dbReference>
<accession>A0ABS1HCN4</accession>
<evidence type="ECO:0000259" key="1">
    <source>
        <dbReference type="PROSITE" id="PS50943"/>
    </source>
</evidence>
<evidence type="ECO:0000313" key="2">
    <source>
        <dbReference type="EMBL" id="MBK3497177.1"/>
    </source>
</evidence>
<sequence length="114" mass="12885">MNPVSIGRTLRHLRKQSNLSMQELGDKVALSQASISRLESGVTDINFAQLSNVCDVFELSLTDFFAMVEQQMDLKLDVSPIEVKTIDEKLVDIIQQLSDEQKKGLYVLLQPYVK</sequence>
<keyword evidence="3" id="KW-1185">Reference proteome</keyword>
<protein>
    <submittedName>
        <fullName evidence="2">Helix-turn-helix transcriptional regulator</fullName>
    </submittedName>
</protein>
<dbReference type="PROSITE" id="PS50943">
    <property type="entry name" value="HTH_CROC1"/>
    <property type="match status" value="1"/>
</dbReference>
<feature type="domain" description="HTH cro/C1-type" evidence="1">
    <location>
        <begin position="10"/>
        <end position="64"/>
    </location>
</feature>
<comment type="caution">
    <text evidence="2">The sequence shown here is derived from an EMBL/GenBank/DDBJ whole genome shotgun (WGS) entry which is preliminary data.</text>
</comment>